<reference evidence="10" key="1">
    <citation type="submission" date="2017-02" db="EMBL/GenBank/DDBJ databases">
        <authorList>
            <person name="Varghese N."/>
            <person name="Submissions S."/>
        </authorList>
    </citation>
    <scope>NUCLEOTIDE SEQUENCE [LARGE SCALE GENOMIC DNA]</scope>
    <source>
        <strain evidence="10">DSM 22224</strain>
    </source>
</reference>
<evidence type="ECO:0000259" key="7">
    <source>
        <dbReference type="Pfam" id="PF07980"/>
    </source>
</evidence>
<feature type="domain" description="RagB/SusD" evidence="7">
    <location>
        <begin position="352"/>
        <end position="425"/>
    </location>
</feature>
<keyword evidence="5" id="KW-0998">Cell outer membrane</keyword>
<accession>A0A1T4TBN2</accession>
<evidence type="ECO:0000256" key="4">
    <source>
        <dbReference type="ARBA" id="ARBA00023136"/>
    </source>
</evidence>
<keyword evidence="3 6" id="KW-0732">Signal</keyword>
<dbReference type="AlphaFoldDB" id="A0A1T4TBN2"/>
<evidence type="ECO:0000256" key="5">
    <source>
        <dbReference type="ARBA" id="ARBA00023237"/>
    </source>
</evidence>
<dbReference type="OrthoDB" id="697229at2"/>
<gene>
    <name evidence="9" type="ORF">SAMN04488128_104317</name>
</gene>
<evidence type="ECO:0000256" key="3">
    <source>
        <dbReference type="ARBA" id="ARBA00022729"/>
    </source>
</evidence>
<feature type="chain" id="PRO_5013273103" evidence="6">
    <location>
        <begin position="22"/>
        <end position="469"/>
    </location>
</feature>
<evidence type="ECO:0000313" key="10">
    <source>
        <dbReference type="Proteomes" id="UP000190367"/>
    </source>
</evidence>
<proteinExistence type="inferred from homology"/>
<dbReference type="InterPro" id="IPR011990">
    <property type="entry name" value="TPR-like_helical_dom_sf"/>
</dbReference>
<dbReference type="PROSITE" id="PS51257">
    <property type="entry name" value="PROKAR_LIPOPROTEIN"/>
    <property type="match status" value="1"/>
</dbReference>
<evidence type="ECO:0000313" key="9">
    <source>
        <dbReference type="EMBL" id="SKA37629.1"/>
    </source>
</evidence>
<feature type="signal peptide" evidence="6">
    <location>
        <begin position="1"/>
        <end position="21"/>
    </location>
</feature>
<comment type="subcellular location">
    <subcellularLocation>
        <location evidence="1">Cell outer membrane</location>
    </subcellularLocation>
</comment>
<dbReference type="Gene3D" id="1.25.40.390">
    <property type="match status" value="1"/>
</dbReference>
<feature type="domain" description="SusD-like N-terminal" evidence="8">
    <location>
        <begin position="22"/>
        <end position="229"/>
    </location>
</feature>
<dbReference type="Pfam" id="PF07980">
    <property type="entry name" value="SusD_RagB"/>
    <property type="match status" value="1"/>
</dbReference>
<dbReference type="EMBL" id="FUWZ01000004">
    <property type="protein sequence ID" value="SKA37629.1"/>
    <property type="molecule type" value="Genomic_DNA"/>
</dbReference>
<dbReference type="InterPro" id="IPR012944">
    <property type="entry name" value="SusD_RagB_dom"/>
</dbReference>
<evidence type="ECO:0000259" key="8">
    <source>
        <dbReference type="Pfam" id="PF14322"/>
    </source>
</evidence>
<keyword evidence="4" id="KW-0472">Membrane</keyword>
<evidence type="ECO:0000256" key="1">
    <source>
        <dbReference type="ARBA" id="ARBA00004442"/>
    </source>
</evidence>
<evidence type="ECO:0000256" key="2">
    <source>
        <dbReference type="ARBA" id="ARBA00006275"/>
    </source>
</evidence>
<evidence type="ECO:0000256" key="6">
    <source>
        <dbReference type="SAM" id="SignalP"/>
    </source>
</evidence>
<dbReference type="STRING" id="634771.SAMN04488128_104317"/>
<dbReference type="Proteomes" id="UP000190367">
    <property type="component" value="Unassembled WGS sequence"/>
</dbReference>
<sequence length="469" mass="53087">MKTTTILIAALLGLMSFSACKKYLDVKPKGYVIPQTVEDLERLLNGQNMTRMLPTDLDMLSDDFLYKDADKASLLRENSTQSRIYLWLPEIYNTPEDWKYNSAWNLMYNNIYQYNAILNNIDMADGGTPQRKAAIRAQAKLGRAWCYWYLVNLYGKPFNAATAASDPGVPWITTNDIALPVPGRSNIKTTYDLINADLENAVKELPTSAVSPYVLTRGAGFGLFARVMLMQENYPAARKMADSALKYNSRLIDYNKVYKIQDARYVPIDNPPFADMTTSPENIHVQQYTYSGGLSGQYISPATVKMFEPHDLRNIFIGVDTATNEATGKLDTNYQYNKSRFYYANISVTTPEMYLIRAEASIRMGNAAAGMADINLLRKNRILASSYTPLSLTDTQQAMKVLLSERRKELLFHGARWFDMRRFNNDPIFGFTAHHYLKDGSTIDLPPNSNRYTLLIPPAALTENITQNP</sequence>
<dbReference type="SUPFAM" id="SSF48452">
    <property type="entry name" value="TPR-like"/>
    <property type="match status" value="1"/>
</dbReference>
<comment type="similarity">
    <text evidence="2">Belongs to the SusD family.</text>
</comment>
<dbReference type="InterPro" id="IPR033985">
    <property type="entry name" value="SusD-like_N"/>
</dbReference>
<organism evidence="9 10">
    <name type="scientific">Chitinophaga eiseniae</name>
    <dbReference type="NCBI Taxonomy" id="634771"/>
    <lineage>
        <taxon>Bacteria</taxon>
        <taxon>Pseudomonadati</taxon>
        <taxon>Bacteroidota</taxon>
        <taxon>Chitinophagia</taxon>
        <taxon>Chitinophagales</taxon>
        <taxon>Chitinophagaceae</taxon>
        <taxon>Chitinophaga</taxon>
    </lineage>
</organism>
<dbReference type="RefSeq" id="WP_078671669.1">
    <property type="nucleotide sequence ID" value="NZ_FUWZ01000004.1"/>
</dbReference>
<name>A0A1T4TBN2_9BACT</name>
<dbReference type="Pfam" id="PF14322">
    <property type="entry name" value="SusD-like_3"/>
    <property type="match status" value="1"/>
</dbReference>
<protein>
    <submittedName>
        <fullName evidence="9">SusD family protein</fullName>
    </submittedName>
</protein>
<dbReference type="GO" id="GO:0009279">
    <property type="term" value="C:cell outer membrane"/>
    <property type="evidence" value="ECO:0007669"/>
    <property type="project" value="UniProtKB-SubCell"/>
</dbReference>
<keyword evidence="10" id="KW-1185">Reference proteome</keyword>